<dbReference type="Proteomes" id="UP000471521">
    <property type="component" value="Unassembled WGS sequence"/>
</dbReference>
<keyword evidence="4" id="KW-1185">Reference proteome</keyword>
<feature type="transmembrane region" description="Helical" evidence="1">
    <location>
        <begin position="45"/>
        <end position="62"/>
    </location>
</feature>
<proteinExistence type="predicted"/>
<feature type="domain" description="YdbS-like PH" evidence="2">
    <location>
        <begin position="68"/>
        <end position="146"/>
    </location>
</feature>
<organism evidence="3 4">
    <name type="scientific">Halobacterium bonnevillei</name>
    <dbReference type="NCBI Taxonomy" id="2692200"/>
    <lineage>
        <taxon>Archaea</taxon>
        <taxon>Methanobacteriati</taxon>
        <taxon>Methanobacteriota</taxon>
        <taxon>Stenosarchaea group</taxon>
        <taxon>Halobacteria</taxon>
        <taxon>Halobacteriales</taxon>
        <taxon>Halobacteriaceae</taxon>
        <taxon>Halobacterium</taxon>
    </lineage>
</organism>
<reference evidence="3 4" key="1">
    <citation type="submission" date="2019-12" db="EMBL/GenBank/DDBJ databases">
        <title>Isolation and characterization of three novel carbon monoxide-oxidizing members of Halobacteria from salione crusts and soils.</title>
        <authorList>
            <person name="Myers M.R."/>
            <person name="King G.M."/>
        </authorList>
    </citation>
    <scope>NUCLEOTIDE SEQUENCE [LARGE SCALE GENOMIC DNA]</scope>
    <source>
        <strain evidence="3 4">PCN9</strain>
    </source>
</reference>
<dbReference type="PANTHER" id="PTHR37938:SF1">
    <property type="entry name" value="BLL0215 PROTEIN"/>
    <property type="match status" value="1"/>
</dbReference>
<keyword evidence="1" id="KW-1133">Transmembrane helix</keyword>
<protein>
    <submittedName>
        <fullName evidence="3">PH domain-containing protein</fullName>
    </submittedName>
</protein>
<accession>A0A6B0SEJ6</accession>
<dbReference type="AlphaFoldDB" id="A0A6B0SEJ6"/>
<dbReference type="Pfam" id="PF03703">
    <property type="entry name" value="bPH_2"/>
    <property type="match status" value="1"/>
</dbReference>
<dbReference type="PANTHER" id="PTHR37938">
    <property type="entry name" value="BLL0215 PROTEIN"/>
    <property type="match status" value="1"/>
</dbReference>
<dbReference type="OrthoDB" id="270237at2157"/>
<sequence>MRPENQWFTPEELAAVRNRFVAVLFVLVAVPLVAGAVVADLVVGGVVAAAVLALTAFLVWYNRAFERSAALRFTADAIEYRRGVWYKQHSEVPYSRITNVTTSQGPIQRMLDAGSLEVQTAGQSGQAGAELAVSGLPDYEALKEQLMENARAVHGDATAGRSTQTATRSDEYELLSEVRRIRELLE</sequence>
<dbReference type="RefSeq" id="WP_159524998.1">
    <property type="nucleotide sequence ID" value="NZ_WUUU01000005.1"/>
</dbReference>
<evidence type="ECO:0000313" key="4">
    <source>
        <dbReference type="Proteomes" id="UP000471521"/>
    </source>
</evidence>
<keyword evidence="1" id="KW-0812">Transmembrane</keyword>
<dbReference type="EMBL" id="WUUU01000005">
    <property type="protein sequence ID" value="MXR19407.1"/>
    <property type="molecule type" value="Genomic_DNA"/>
</dbReference>
<evidence type="ECO:0000313" key="3">
    <source>
        <dbReference type="EMBL" id="MXR19407.1"/>
    </source>
</evidence>
<dbReference type="InterPro" id="IPR005182">
    <property type="entry name" value="YdbS-like_PH"/>
</dbReference>
<keyword evidence="1" id="KW-0472">Membrane</keyword>
<evidence type="ECO:0000259" key="2">
    <source>
        <dbReference type="Pfam" id="PF03703"/>
    </source>
</evidence>
<gene>
    <name evidence="3" type="ORF">GRX66_01860</name>
</gene>
<evidence type="ECO:0000256" key="1">
    <source>
        <dbReference type="SAM" id="Phobius"/>
    </source>
</evidence>
<name>A0A6B0SEJ6_9EURY</name>
<comment type="caution">
    <text evidence="3">The sequence shown here is derived from an EMBL/GenBank/DDBJ whole genome shotgun (WGS) entry which is preliminary data.</text>
</comment>
<feature type="transmembrane region" description="Helical" evidence="1">
    <location>
        <begin position="20"/>
        <end position="39"/>
    </location>
</feature>